<dbReference type="Pfam" id="PF21344">
    <property type="entry name" value="Zn_ribbon_LysW"/>
    <property type="match status" value="1"/>
</dbReference>
<proteinExistence type="predicted"/>
<dbReference type="Proteomes" id="UP000266720">
    <property type="component" value="Chromosome"/>
</dbReference>
<accession>A0A3G1A8A0</accession>
<name>A0A3G1A8A0_9CREN</name>
<dbReference type="GeneID" id="25405995"/>
<reference evidence="3" key="1">
    <citation type="book" date="2010" name="EXTREMOPHILES" publisher="0:0-0">
        <title>Complete genome sequences of ten hyperthermophilic archaea reveal their metabolic capabilities and possible ecological roles.</title>
        <editorList>
            <person name="?"/>
        </editorList>
        <authorList>
            <person name="Ravin N.V."/>
            <person name="Mardanov A.V."/>
            <person name="Bonch-Osmolovskaya E.A."/>
            <person name="Skryabin K.G."/>
        </authorList>
    </citation>
    <scope>NUCLEOTIDE SEQUENCE [LARGE SCALE GENOMIC DNA]</scope>
    <source>
        <strain evidence="3">1505</strain>
    </source>
</reference>
<dbReference type="InterPro" id="IPR005906">
    <property type="entry name" value="LysW"/>
</dbReference>
<dbReference type="EMBL" id="CP007493">
    <property type="protein sequence ID" value="AJB41604.1"/>
    <property type="molecule type" value="Genomic_DNA"/>
</dbReference>
<protein>
    <recommendedName>
        <fullName evidence="4">Zinc ribbon domain-containing protein</fullName>
    </recommendedName>
</protein>
<feature type="transmembrane region" description="Helical" evidence="1">
    <location>
        <begin position="32"/>
        <end position="65"/>
    </location>
</feature>
<organism evidence="2 3">
    <name type="scientific">Thermofilum adornatum 1505</name>
    <dbReference type="NCBI Taxonomy" id="697581"/>
    <lineage>
        <taxon>Archaea</taxon>
        <taxon>Thermoproteota</taxon>
        <taxon>Thermoprotei</taxon>
        <taxon>Thermofilales</taxon>
        <taxon>Thermofilaceae</taxon>
        <taxon>Thermofilum</taxon>
    </lineage>
</organism>
<dbReference type="AlphaFoldDB" id="A0A3G1A8A0"/>
<dbReference type="Gene3D" id="2.20.28.160">
    <property type="match status" value="1"/>
</dbReference>
<dbReference type="KEGG" id="tcb:TCARB_0544"/>
<keyword evidence="1" id="KW-0472">Membrane</keyword>
<dbReference type="RefSeq" id="WP_052886633.1">
    <property type="nucleotide sequence ID" value="NZ_CP007493.1"/>
</dbReference>
<keyword evidence="1" id="KW-0812">Transmembrane</keyword>
<evidence type="ECO:0000313" key="3">
    <source>
        <dbReference type="Proteomes" id="UP000266720"/>
    </source>
</evidence>
<gene>
    <name evidence="2" type="ORF">TCARB_0544</name>
</gene>
<evidence type="ECO:0000313" key="2">
    <source>
        <dbReference type="EMBL" id="AJB41604.1"/>
    </source>
</evidence>
<keyword evidence="1" id="KW-1133">Transmembrane helix</keyword>
<evidence type="ECO:0008006" key="4">
    <source>
        <dbReference type="Google" id="ProtNLM"/>
    </source>
</evidence>
<sequence>MGGAQKEKAPQEDNLESYLERLRKAENETGLLFILLVFLVLPVVFLGFIGALLYVLIIIGLLILIGKERSPWIYQETITVKNAGREWSKIAEDVPRLFQRYTLQNIVWNISGNKLTINLNLETSVIEHSQYGSYARSVNLGPFTVEAFFEDKNGDLVVQIRYHGEPPVMSGSIAAEQYEKIIMAFRLAVEDACAQQTSQSKNISDFAQLAEILASKGIVVAEVRCPYCGASIELPKEGDTVKCPYCGATLKVIDVYKVLLEIFREEASQESRKHK</sequence>
<evidence type="ECO:0000256" key="1">
    <source>
        <dbReference type="SAM" id="Phobius"/>
    </source>
</evidence>